<gene>
    <name evidence="1" type="ORF">NDU88_006301</name>
</gene>
<accession>A0AAV7TWE9</accession>
<dbReference type="Proteomes" id="UP001066276">
    <property type="component" value="Chromosome 3_2"/>
</dbReference>
<evidence type="ECO:0000313" key="1">
    <source>
        <dbReference type="EMBL" id="KAJ1181090.1"/>
    </source>
</evidence>
<reference evidence="1" key="1">
    <citation type="journal article" date="2022" name="bioRxiv">
        <title>Sequencing and chromosome-scale assembly of the giantPleurodeles waltlgenome.</title>
        <authorList>
            <person name="Brown T."/>
            <person name="Elewa A."/>
            <person name="Iarovenko S."/>
            <person name="Subramanian E."/>
            <person name="Araus A.J."/>
            <person name="Petzold A."/>
            <person name="Susuki M."/>
            <person name="Suzuki K.-i.T."/>
            <person name="Hayashi T."/>
            <person name="Toyoda A."/>
            <person name="Oliveira C."/>
            <person name="Osipova E."/>
            <person name="Leigh N.D."/>
            <person name="Simon A."/>
            <person name="Yun M.H."/>
        </authorList>
    </citation>
    <scope>NUCLEOTIDE SEQUENCE</scope>
    <source>
        <strain evidence="1">20211129_DDA</strain>
        <tissue evidence="1">Liver</tissue>
    </source>
</reference>
<keyword evidence="2" id="KW-1185">Reference proteome</keyword>
<dbReference type="EMBL" id="JANPWB010000006">
    <property type="protein sequence ID" value="KAJ1181090.1"/>
    <property type="molecule type" value="Genomic_DNA"/>
</dbReference>
<evidence type="ECO:0008006" key="3">
    <source>
        <dbReference type="Google" id="ProtNLM"/>
    </source>
</evidence>
<dbReference type="AlphaFoldDB" id="A0AAV7TWE9"/>
<organism evidence="1 2">
    <name type="scientific">Pleurodeles waltl</name>
    <name type="common">Iberian ribbed newt</name>
    <dbReference type="NCBI Taxonomy" id="8319"/>
    <lineage>
        <taxon>Eukaryota</taxon>
        <taxon>Metazoa</taxon>
        <taxon>Chordata</taxon>
        <taxon>Craniata</taxon>
        <taxon>Vertebrata</taxon>
        <taxon>Euteleostomi</taxon>
        <taxon>Amphibia</taxon>
        <taxon>Batrachia</taxon>
        <taxon>Caudata</taxon>
        <taxon>Salamandroidea</taxon>
        <taxon>Salamandridae</taxon>
        <taxon>Pleurodelinae</taxon>
        <taxon>Pleurodeles</taxon>
    </lineage>
</organism>
<comment type="caution">
    <text evidence="1">The sequence shown here is derived from an EMBL/GenBank/DDBJ whole genome shotgun (WGS) entry which is preliminary data.</text>
</comment>
<evidence type="ECO:0000313" key="2">
    <source>
        <dbReference type="Proteomes" id="UP001066276"/>
    </source>
</evidence>
<protein>
    <recommendedName>
        <fullName evidence="3">Secreted protein</fullName>
    </recommendedName>
</protein>
<sequence length="108" mass="12604">MAGWSWPQGCARRVLFYFFFPCRRDGRYRQLSGLEGYYSRQVVGGVRLRKLVRYVPGDHRHQVHSDVMYNCCRKQTGRGLSQCSLGAIGKDHEHYNACNKEEKENDDT</sequence>
<proteinExistence type="predicted"/>
<name>A0AAV7TWE9_PLEWA</name>